<dbReference type="AlphaFoldDB" id="A0A396HKP6"/>
<evidence type="ECO:0000259" key="1">
    <source>
        <dbReference type="Pfam" id="PF14214"/>
    </source>
</evidence>
<dbReference type="InterPro" id="IPR025476">
    <property type="entry name" value="Helitron_helicase-like"/>
</dbReference>
<dbReference type="EMBL" id="PSQE01000005">
    <property type="protein sequence ID" value="RHN53910.1"/>
    <property type="molecule type" value="Genomic_DNA"/>
</dbReference>
<keyword evidence="2" id="KW-0378">Hydrolase</keyword>
<dbReference type="Proteomes" id="UP000265566">
    <property type="component" value="Chromosome 5"/>
</dbReference>
<comment type="caution">
    <text evidence="2">The sequence shown here is derived from an EMBL/GenBank/DDBJ whole genome shotgun (WGS) entry which is preliminary data.</text>
</comment>
<dbReference type="PANTHER" id="PTHR45786:SF74">
    <property type="entry name" value="ATP-DEPENDENT DNA HELICASE"/>
    <property type="match status" value="1"/>
</dbReference>
<dbReference type="Gramene" id="rna28875">
    <property type="protein sequence ID" value="RHN53910.1"/>
    <property type="gene ID" value="gene28875"/>
</dbReference>
<gene>
    <name evidence="2" type="ORF">MtrunA17_Chr5g0400991</name>
</gene>
<keyword evidence="2" id="KW-0067">ATP-binding</keyword>
<accession>A0A396HKP6</accession>
<keyword evidence="2" id="KW-0347">Helicase</keyword>
<reference evidence="2" key="1">
    <citation type="journal article" date="2018" name="Nat. Plants">
        <title>Whole-genome landscape of Medicago truncatula symbiotic genes.</title>
        <authorList>
            <person name="Pecrix Y."/>
            <person name="Gamas P."/>
            <person name="Carrere S."/>
        </authorList>
    </citation>
    <scope>NUCLEOTIDE SEQUENCE</scope>
    <source>
        <tissue evidence="2">Leaves</tissue>
    </source>
</reference>
<dbReference type="PANTHER" id="PTHR45786">
    <property type="entry name" value="DNA BINDING PROTEIN-LIKE"/>
    <property type="match status" value="1"/>
</dbReference>
<feature type="domain" description="Helitron helicase-like" evidence="1">
    <location>
        <begin position="104"/>
        <end position="170"/>
    </location>
</feature>
<keyword evidence="2" id="KW-0547">Nucleotide-binding</keyword>
<proteinExistence type="predicted"/>
<organism evidence="2">
    <name type="scientific">Medicago truncatula</name>
    <name type="common">Barrel medic</name>
    <name type="synonym">Medicago tribuloides</name>
    <dbReference type="NCBI Taxonomy" id="3880"/>
    <lineage>
        <taxon>Eukaryota</taxon>
        <taxon>Viridiplantae</taxon>
        <taxon>Streptophyta</taxon>
        <taxon>Embryophyta</taxon>
        <taxon>Tracheophyta</taxon>
        <taxon>Spermatophyta</taxon>
        <taxon>Magnoliopsida</taxon>
        <taxon>eudicotyledons</taxon>
        <taxon>Gunneridae</taxon>
        <taxon>Pentapetalae</taxon>
        <taxon>rosids</taxon>
        <taxon>fabids</taxon>
        <taxon>Fabales</taxon>
        <taxon>Fabaceae</taxon>
        <taxon>Papilionoideae</taxon>
        <taxon>50 kb inversion clade</taxon>
        <taxon>NPAAA clade</taxon>
        <taxon>Hologalegina</taxon>
        <taxon>IRL clade</taxon>
        <taxon>Trifolieae</taxon>
        <taxon>Medicago</taxon>
    </lineage>
</organism>
<dbReference type="GO" id="GO:0004386">
    <property type="term" value="F:helicase activity"/>
    <property type="evidence" value="ECO:0007669"/>
    <property type="project" value="UniProtKB-KW"/>
</dbReference>
<evidence type="ECO:0000313" key="2">
    <source>
        <dbReference type="EMBL" id="RHN53910.1"/>
    </source>
</evidence>
<dbReference type="Pfam" id="PF14214">
    <property type="entry name" value="Helitron_like_N"/>
    <property type="match status" value="1"/>
</dbReference>
<sequence>MPNLKLRILGKQRRDGRRYNIPTASEVATLIVGDYDAADYERDKIIEQKIGIFKRVSVLNTAYLPLQYPLLFPRGEDGYRDDVSLKERYNKPSNKRKEVSIREFFSFRIQQREVERSTLLYSKRLLQQFSVNAYSMIESSQLRYAKTHQKELRVDMYNCLADAVFRGETNPSTA</sequence>
<name>A0A396HKP6_MEDTR</name>
<protein>
    <submittedName>
        <fullName evidence="2">Putative helitron helicase-like domain-containing protein</fullName>
    </submittedName>
</protein>